<gene>
    <name evidence="1" type="ORF">CW686_08315</name>
</gene>
<dbReference type="EMBL" id="PIXC01000017">
    <property type="protein sequence ID" value="PKE25808.1"/>
    <property type="molecule type" value="Genomic_DNA"/>
</dbReference>
<comment type="caution">
    <text evidence="1">The sequence shown here is derived from an EMBL/GenBank/DDBJ whole genome shotgun (WGS) entry which is preliminary data.</text>
</comment>
<reference evidence="1 2" key="1">
    <citation type="submission" date="2017-12" db="EMBL/GenBank/DDBJ databases">
        <title>Genomics of Macrococcus caseolyticus.</title>
        <authorList>
            <person name="MacFadyen A.C."/>
            <person name="Paterson G.K."/>
        </authorList>
    </citation>
    <scope>NUCLEOTIDE SEQUENCE [LARGE SCALE GENOMIC DNA]</scope>
    <source>
        <strain evidence="1 2">5788_EF188</strain>
    </source>
</reference>
<evidence type="ECO:0000313" key="2">
    <source>
        <dbReference type="Proteomes" id="UP000233482"/>
    </source>
</evidence>
<dbReference type="InterPro" id="IPR029058">
    <property type="entry name" value="AB_hydrolase_fold"/>
</dbReference>
<evidence type="ECO:0000313" key="1">
    <source>
        <dbReference type="EMBL" id="PKE25808.1"/>
    </source>
</evidence>
<name>A0A855GPT8_9STAP</name>
<organism evidence="1 2">
    <name type="scientific">Macrococcoides caseolyticum</name>
    <dbReference type="NCBI Taxonomy" id="69966"/>
    <lineage>
        <taxon>Bacteria</taxon>
        <taxon>Bacillati</taxon>
        <taxon>Bacillota</taxon>
        <taxon>Bacilli</taxon>
        <taxon>Bacillales</taxon>
        <taxon>Staphylococcaceae</taxon>
        <taxon>Macrococcoides</taxon>
    </lineage>
</organism>
<dbReference type="Pfam" id="PF02450">
    <property type="entry name" value="LCAT"/>
    <property type="match status" value="1"/>
</dbReference>
<protein>
    <recommendedName>
        <fullName evidence="3">Alpha/beta hydrolase</fullName>
    </recommendedName>
</protein>
<dbReference type="GO" id="GO:0016787">
    <property type="term" value="F:hydrolase activity"/>
    <property type="evidence" value="ECO:0007669"/>
    <property type="project" value="InterPro"/>
</dbReference>
<proteinExistence type="predicted"/>
<evidence type="ECO:0008006" key="3">
    <source>
        <dbReference type="Google" id="ProtNLM"/>
    </source>
</evidence>
<dbReference type="Gene3D" id="3.40.50.1820">
    <property type="entry name" value="alpha/beta hydrolase"/>
    <property type="match status" value="1"/>
</dbReference>
<dbReference type="Proteomes" id="UP000233482">
    <property type="component" value="Unassembled WGS sequence"/>
</dbReference>
<dbReference type="AlphaFoldDB" id="A0A855GPT8"/>
<dbReference type="SUPFAM" id="SSF53474">
    <property type="entry name" value="alpha/beta-Hydrolases"/>
    <property type="match status" value="1"/>
</dbReference>
<dbReference type="RefSeq" id="WP_101142829.1">
    <property type="nucleotide sequence ID" value="NZ_CP073801.1"/>
</dbReference>
<sequence>MEHIVFVHSASEQTKESGSNPLLRTIPQGKYVWHKQHYPREKGQVYELWVEPFIESLNEIDDHEPVTLIGHSFGGTVIMKYLTENQVTQKIKQVILIGSPLFGCDDKFSDKDNKLRDNAQLYINVPITHIQSVDDNRVDIKHQACWQQRFPQMNIIKKQSGQHEFHDGIDELNQLL</sequence>
<dbReference type="InterPro" id="IPR003386">
    <property type="entry name" value="LACT/PDAT_acylTrfase"/>
</dbReference>
<accession>A0A855GPT8</accession>